<dbReference type="Proteomes" id="UP000233398">
    <property type="component" value="Unassembled WGS sequence"/>
</dbReference>
<sequence>MNKIAIVVLAEVGSHEALGRIVNALEFAKELQDHDDNVKIVFDGAGTTWVPELANEEHDAHPLYQAVKGNIHGACKFCSKAFGVINEVRKTDVKLLDDYDDHPSLRSFIEDGYQVVTF</sequence>
<protein>
    <recommendedName>
        <fullName evidence="3">DsrE family protein</fullName>
    </recommendedName>
</protein>
<evidence type="ECO:0008006" key="3">
    <source>
        <dbReference type="Google" id="ProtNLM"/>
    </source>
</evidence>
<comment type="caution">
    <text evidence="1">The sequence shown here is derived from an EMBL/GenBank/DDBJ whole genome shotgun (WGS) entry which is preliminary data.</text>
</comment>
<dbReference type="OrthoDB" id="9807925at2"/>
<gene>
    <name evidence="1" type="ORF">CWD77_10300</name>
</gene>
<dbReference type="InterPro" id="IPR027396">
    <property type="entry name" value="DsrEFH-like"/>
</dbReference>
<dbReference type="RefSeq" id="WP_101073494.1">
    <property type="nucleotide sequence ID" value="NZ_PISP01000003.1"/>
</dbReference>
<evidence type="ECO:0000313" key="1">
    <source>
        <dbReference type="EMBL" id="PKD43019.1"/>
    </source>
</evidence>
<dbReference type="SUPFAM" id="SSF75169">
    <property type="entry name" value="DsrEFH-like"/>
    <property type="match status" value="1"/>
</dbReference>
<dbReference type="EMBL" id="PISP01000003">
    <property type="protein sequence ID" value="PKD43019.1"/>
    <property type="molecule type" value="Genomic_DNA"/>
</dbReference>
<proteinExistence type="predicted"/>
<accession>A0A2N0VFR4</accession>
<dbReference type="AlphaFoldDB" id="A0A2N0VFR4"/>
<organism evidence="1 2">
    <name type="scientific">Rhodohalobacter barkolensis</name>
    <dbReference type="NCBI Taxonomy" id="2053187"/>
    <lineage>
        <taxon>Bacteria</taxon>
        <taxon>Pseudomonadati</taxon>
        <taxon>Balneolota</taxon>
        <taxon>Balneolia</taxon>
        <taxon>Balneolales</taxon>
        <taxon>Balneolaceae</taxon>
        <taxon>Rhodohalobacter</taxon>
    </lineage>
</organism>
<keyword evidence="2" id="KW-1185">Reference proteome</keyword>
<name>A0A2N0VFR4_9BACT</name>
<reference evidence="1 2" key="1">
    <citation type="submission" date="2017-11" db="EMBL/GenBank/DDBJ databases">
        <title>Rhodohalobacter 15182 sp. nov., isolated from a salt lake.</title>
        <authorList>
            <person name="Han S."/>
        </authorList>
    </citation>
    <scope>NUCLEOTIDE SEQUENCE [LARGE SCALE GENOMIC DNA]</scope>
    <source>
        <strain evidence="1 2">15182</strain>
    </source>
</reference>
<evidence type="ECO:0000313" key="2">
    <source>
        <dbReference type="Proteomes" id="UP000233398"/>
    </source>
</evidence>